<keyword evidence="3" id="KW-1185">Reference proteome</keyword>
<dbReference type="PANTHER" id="PTHR35186:SF4">
    <property type="entry name" value="PRION-INHIBITION AND PROPAGATION HELO DOMAIN-CONTAINING PROTEIN"/>
    <property type="match status" value="1"/>
</dbReference>
<organism evidence="2 3">
    <name type="scientific">Plenodomus tracheiphilus IPT5</name>
    <dbReference type="NCBI Taxonomy" id="1408161"/>
    <lineage>
        <taxon>Eukaryota</taxon>
        <taxon>Fungi</taxon>
        <taxon>Dikarya</taxon>
        <taxon>Ascomycota</taxon>
        <taxon>Pezizomycotina</taxon>
        <taxon>Dothideomycetes</taxon>
        <taxon>Pleosporomycetidae</taxon>
        <taxon>Pleosporales</taxon>
        <taxon>Pleosporineae</taxon>
        <taxon>Leptosphaeriaceae</taxon>
        <taxon>Plenodomus</taxon>
    </lineage>
</organism>
<protein>
    <recommendedName>
        <fullName evidence="1">DUF7580 domain-containing protein</fullName>
    </recommendedName>
</protein>
<evidence type="ECO:0000313" key="2">
    <source>
        <dbReference type="EMBL" id="KAF2854409.1"/>
    </source>
</evidence>
<evidence type="ECO:0000259" key="1">
    <source>
        <dbReference type="Pfam" id="PF24476"/>
    </source>
</evidence>
<gene>
    <name evidence="2" type="ORF">T440DRAFT_486957</name>
</gene>
<dbReference type="OrthoDB" id="3565018at2759"/>
<sequence>MAQKQPWARRAQYEWYRSSWAGAGMSAVDHTRVQGIESYNEGLDPIKSFMRWEQQLPQLIRKLRTQHVHYALSIRYLLEPITSEVELSEMLADPGSSQKLWKSKDMANRLQDRLQESYQAYHSTITDIERITKLIASKLDLDRADELTRNDLEAIVAANPKKGDKFELRKRIRFGMSKKTIKGLLNELDECNKELERFSEKTEKIQTYRKSVKPSNATRVRRLQGYAKSLHDSLTLCWSCACKSSHKSSLQLDPRGDLFATGGKKVTASSKISFNLSFSTPNVDNKQTPWSWRAAEICVEDETNEDNVNLTPMSSPKPKMTKTVSFGTLPPYSILDPVTGSASPLQEVKDLCASIQQLKGSSTIGFSLDSKNILRGVYPIDTVRTVVPSSEPVSLEDLLDRRPVVGGKRAKLSKRDRYSLALTLASSVLYLNSTPWLTNQWTVKDILFHRNATTTTTLDIDIEHPYVAPAVVELTTVQRPRSWNNKNTILLALAIALLELYFGTTAEKYQEAEHGATDPALHQNPWLLCSMVHTWAEDAQDDLSAAFLSAVRHCLHCFSEPGASLQDAEFLQAAVEGIVLPLQEELSHFLGKTVT</sequence>
<dbReference type="AlphaFoldDB" id="A0A6A7BJ32"/>
<name>A0A6A7BJ32_9PLEO</name>
<accession>A0A6A7BJ32</accession>
<dbReference type="InterPro" id="IPR056002">
    <property type="entry name" value="DUF7580"/>
</dbReference>
<reference evidence="2" key="1">
    <citation type="submission" date="2020-01" db="EMBL/GenBank/DDBJ databases">
        <authorList>
            <consortium name="DOE Joint Genome Institute"/>
            <person name="Haridas S."/>
            <person name="Albert R."/>
            <person name="Binder M."/>
            <person name="Bloem J."/>
            <person name="Labutti K."/>
            <person name="Salamov A."/>
            <person name="Andreopoulos B."/>
            <person name="Baker S.E."/>
            <person name="Barry K."/>
            <person name="Bills G."/>
            <person name="Bluhm B.H."/>
            <person name="Cannon C."/>
            <person name="Castanera R."/>
            <person name="Culley D.E."/>
            <person name="Daum C."/>
            <person name="Ezra D."/>
            <person name="Gonzalez J.B."/>
            <person name="Henrissat B."/>
            <person name="Kuo A."/>
            <person name="Liang C."/>
            <person name="Lipzen A."/>
            <person name="Lutzoni F."/>
            <person name="Magnuson J."/>
            <person name="Mondo S."/>
            <person name="Nolan M."/>
            <person name="Ohm R."/>
            <person name="Pangilinan J."/>
            <person name="Park H.-J."/>
            <person name="Ramirez L."/>
            <person name="Alfaro M."/>
            <person name="Sun H."/>
            <person name="Tritt A."/>
            <person name="Yoshinaga Y."/>
            <person name="Zwiers L.-H."/>
            <person name="Turgeon B.G."/>
            <person name="Goodwin S.B."/>
            <person name="Spatafora J.W."/>
            <person name="Crous P.W."/>
            <person name="Grigoriev I.V."/>
        </authorList>
    </citation>
    <scope>NUCLEOTIDE SEQUENCE</scope>
    <source>
        <strain evidence="2">IPT5</strain>
    </source>
</reference>
<proteinExistence type="predicted"/>
<evidence type="ECO:0000313" key="3">
    <source>
        <dbReference type="Proteomes" id="UP000799423"/>
    </source>
</evidence>
<dbReference type="Pfam" id="PF24476">
    <property type="entry name" value="DUF7580"/>
    <property type="match status" value="1"/>
</dbReference>
<feature type="domain" description="DUF7580" evidence="1">
    <location>
        <begin position="222"/>
        <end position="588"/>
    </location>
</feature>
<dbReference type="PANTHER" id="PTHR35186">
    <property type="entry name" value="ANK_REP_REGION DOMAIN-CONTAINING PROTEIN"/>
    <property type="match status" value="1"/>
</dbReference>
<dbReference type="EMBL" id="MU006293">
    <property type="protein sequence ID" value="KAF2854409.1"/>
    <property type="molecule type" value="Genomic_DNA"/>
</dbReference>
<dbReference type="Proteomes" id="UP000799423">
    <property type="component" value="Unassembled WGS sequence"/>
</dbReference>